<feature type="chain" id="PRO_5013163307" description="DUF4139 domain-containing protein" evidence="1">
    <location>
        <begin position="31"/>
        <end position="466"/>
    </location>
</feature>
<dbReference type="PANTHER" id="PTHR38075">
    <property type="entry name" value="DUF4139 DOMAIN-CONTAINING PROTEIN"/>
    <property type="match status" value="1"/>
</dbReference>
<evidence type="ECO:0000313" key="4">
    <source>
        <dbReference type="Proteomes" id="UP000196573"/>
    </source>
</evidence>
<dbReference type="OrthoDB" id="9808067at2"/>
<feature type="signal peptide" evidence="1">
    <location>
        <begin position="1"/>
        <end position="30"/>
    </location>
</feature>
<dbReference type="EMBL" id="FWPT01000005">
    <property type="protein sequence ID" value="SMA47222.1"/>
    <property type="molecule type" value="Genomic_DNA"/>
</dbReference>
<dbReference type="RefSeq" id="WP_087110068.1">
    <property type="nucleotide sequence ID" value="NZ_CBCSCN010000003.1"/>
</dbReference>
<reference evidence="3 4" key="1">
    <citation type="submission" date="2017-03" db="EMBL/GenBank/DDBJ databases">
        <authorList>
            <person name="Afonso C.L."/>
            <person name="Miller P.J."/>
            <person name="Scott M.A."/>
            <person name="Spackman E."/>
            <person name="Goraichik I."/>
            <person name="Dimitrov K.M."/>
            <person name="Suarez D.L."/>
            <person name="Swayne D.E."/>
        </authorList>
    </citation>
    <scope>NUCLEOTIDE SEQUENCE [LARGE SCALE GENOMIC DNA]</scope>
    <source>
        <strain evidence="3">SB41UT1</strain>
    </source>
</reference>
<evidence type="ECO:0000256" key="1">
    <source>
        <dbReference type="SAM" id="SignalP"/>
    </source>
</evidence>
<feature type="domain" description="DUF4139" evidence="2">
    <location>
        <begin position="196"/>
        <end position="425"/>
    </location>
</feature>
<protein>
    <recommendedName>
        <fullName evidence="2">DUF4139 domain-containing protein</fullName>
    </recommendedName>
</protein>
<evidence type="ECO:0000259" key="2">
    <source>
        <dbReference type="Pfam" id="PF13598"/>
    </source>
</evidence>
<dbReference type="Proteomes" id="UP000196573">
    <property type="component" value="Unassembled WGS sequence"/>
</dbReference>
<gene>
    <name evidence="3" type="ORF">EHSB41UT_02345</name>
</gene>
<name>A0A1X7AJY6_9GAMM</name>
<dbReference type="PANTHER" id="PTHR38075:SF1">
    <property type="entry name" value="DUF4139 DOMAIN-CONTAINING PROTEIN"/>
    <property type="match status" value="1"/>
</dbReference>
<dbReference type="AlphaFoldDB" id="A0A1X7AJY6"/>
<evidence type="ECO:0000313" key="3">
    <source>
        <dbReference type="EMBL" id="SMA47222.1"/>
    </source>
</evidence>
<dbReference type="InterPro" id="IPR037291">
    <property type="entry name" value="DUF4139"/>
</dbReference>
<sequence length="466" mass="50390">MIKASSSRALFPAVLSAALGSSLLCTPLWADDVPVFEVKADQLKSTALTLYNGNGLVNQTIEQTLSEGNSELRLKPDFSFWDLATLHLSTQGNSQPVLPELLTWNTPLQETADLIGALVGQEVELVRAGRESSIRGKLQAWNGVTGLLQLANQQQELFQWQEGFSLRSLNKNPLKPAVLSPRIQAHFNLKQPASAVELSYFNRGLSYSNLYRIVMDPEAGKLDLGLTATVRNQSITPYRQAKLALASGDSGVTNEPEMFMARKAMAMDSAGIGGGQRAGELLFIPVPGEFDLPARGAVTVPVGSENQIPFSSHYSYDFYGAAHSSGVHKANPVGQIRFTPDKDLPAGPVQLYAVSEQGAQMVHKGLLPQTAGGNPVELILGQAYAVSIERSQMSVRHDRDSWEVDWKLKVSNQFNKAVALDIQDSSSQLISVGKLSGGAKDGLKLSAEIPAATTRIISFTSVYRKN</sequence>
<keyword evidence="4" id="KW-1185">Reference proteome</keyword>
<keyword evidence="1" id="KW-0732">Signal</keyword>
<accession>A0A1X7AJY6</accession>
<organism evidence="3 4">
    <name type="scientific">Parendozoicomonas haliclonae</name>
    <dbReference type="NCBI Taxonomy" id="1960125"/>
    <lineage>
        <taxon>Bacteria</taxon>
        <taxon>Pseudomonadati</taxon>
        <taxon>Pseudomonadota</taxon>
        <taxon>Gammaproteobacteria</taxon>
        <taxon>Oceanospirillales</taxon>
        <taxon>Endozoicomonadaceae</taxon>
        <taxon>Parendozoicomonas</taxon>
    </lineage>
</organism>
<dbReference type="Pfam" id="PF13598">
    <property type="entry name" value="DUF4139"/>
    <property type="match status" value="1"/>
</dbReference>
<proteinExistence type="predicted"/>